<dbReference type="RefSeq" id="WP_142941055.1">
    <property type="nucleotide sequence ID" value="NZ_VIKR01000001.1"/>
</dbReference>
<sequence>MSYVRRAGEPIYLEPFERKERLIIRDGFYFYRTRECQFIGPFETAKDAASDLNMFVEINQIEQQIHTMIC</sequence>
<dbReference type="AlphaFoldDB" id="A0A545TJT1"/>
<proteinExistence type="predicted"/>
<evidence type="ECO:0000313" key="3">
    <source>
        <dbReference type="Proteomes" id="UP000317839"/>
    </source>
</evidence>
<protein>
    <recommendedName>
        <fullName evidence="1">DUF6316 domain-containing protein</fullName>
    </recommendedName>
</protein>
<dbReference type="Pfam" id="PF19837">
    <property type="entry name" value="DUF6316"/>
    <property type="match status" value="1"/>
</dbReference>
<name>A0A545TJT1_9GAMM</name>
<evidence type="ECO:0000259" key="1">
    <source>
        <dbReference type="Pfam" id="PF19837"/>
    </source>
</evidence>
<gene>
    <name evidence="2" type="ORF">FLL45_05950</name>
</gene>
<dbReference type="InterPro" id="IPR045630">
    <property type="entry name" value="DUF6316"/>
</dbReference>
<comment type="caution">
    <text evidence="2">The sequence shown here is derived from an EMBL/GenBank/DDBJ whole genome shotgun (WGS) entry which is preliminary data.</text>
</comment>
<reference evidence="2 3" key="1">
    <citation type="submission" date="2019-06" db="EMBL/GenBank/DDBJ databases">
        <title>Draft genome of Aliikangiella marina GYP-15.</title>
        <authorList>
            <person name="Wang G."/>
        </authorList>
    </citation>
    <scope>NUCLEOTIDE SEQUENCE [LARGE SCALE GENOMIC DNA]</scope>
    <source>
        <strain evidence="2 3">GYP-15</strain>
    </source>
</reference>
<accession>A0A545TJT1</accession>
<dbReference type="EMBL" id="VIKR01000001">
    <property type="protein sequence ID" value="TQV77483.1"/>
    <property type="molecule type" value="Genomic_DNA"/>
</dbReference>
<organism evidence="2 3">
    <name type="scientific">Aliikangiella marina</name>
    <dbReference type="NCBI Taxonomy" id="1712262"/>
    <lineage>
        <taxon>Bacteria</taxon>
        <taxon>Pseudomonadati</taxon>
        <taxon>Pseudomonadota</taxon>
        <taxon>Gammaproteobacteria</taxon>
        <taxon>Oceanospirillales</taxon>
        <taxon>Pleioneaceae</taxon>
        <taxon>Aliikangiella</taxon>
    </lineage>
</organism>
<dbReference type="Proteomes" id="UP000317839">
    <property type="component" value="Unassembled WGS sequence"/>
</dbReference>
<keyword evidence="3" id="KW-1185">Reference proteome</keyword>
<evidence type="ECO:0000313" key="2">
    <source>
        <dbReference type="EMBL" id="TQV77483.1"/>
    </source>
</evidence>
<feature type="domain" description="DUF6316" evidence="1">
    <location>
        <begin position="17"/>
        <end position="58"/>
    </location>
</feature>
<dbReference type="OrthoDB" id="6198395at2"/>